<keyword evidence="2" id="KW-1185">Reference proteome</keyword>
<dbReference type="OrthoDB" id="6426547at2759"/>
<accession>A0A4Y2D1V4</accession>
<gene>
    <name evidence="1" type="ORF">AVEN_7932_1</name>
</gene>
<dbReference type="AlphaFoldDB" id="A0A4Y2D1V4"/>
<reference evidence="1 2" key="1">
    <citation type="journal article" date="2019" name="Sci. Rep.">
        <title>Orb-weaving spider Araneus ventricosus genome elucidates the spidroin gene catalogue.</title>
        <authorList>
            <person name="Kono N."/>
            <person name="Nakamura H."/>
            <person name="Ohtoshi R."/>
            <person name="Moran D.A.P."/>
            <person name="Shinohara A."/>
            <person name="Yoshida Y."/>
            <person name="Fujiwara M."/>
            <person name="Mori M."/>
            <person name="Tomita M."/>
            <person name="Arakawa K."/>
        </authorList>
    </citation>
    <scope>NUCLEOTIDE SEQUENCE [LARGE SCALE GENOMIC DNA]</scope>
</reference>
<dbReference type="PANTHER" id="PTHR10492:SF57">
    <property type="entry name" value="ATP-DEPENDENT DNA HELICASE"/>
    <property type="match status" value="1"/>
</dbReference>
<proteinExistence type="predicted"/>
<sequence>MVHDPCRSTNPRSPCKKDGICTKRNPRRFLKETQTGQDVYPLYRRRSSQHWGFTANTSFRGLEVSVNNTWIVPYCPLLTKIFNARINVEYCNSVKSVKCVCKYVNKGSDMSVLELTSGENDLLEIHLFQIWRYISNNETVRRIPNFPIHERHPTVIHLNVHFENGQRVYP</sequence>
<dbReference type="Proteomes" id="UP000499080">
    <property type="component" value="Unassembled WGS sequence"/>
</dbReference>
<protein>
    <submittedName>
        <fullName evidence="1">Uncharacterized protein</fullName>
    </submittedName>
</protein>
<dbReference type="PANTHER" id="PTHR10492">
    <property type="match status" value="1"/>
</dbReference>
<evidence type="ECO:0000313" key="2">
    <source>
        <dbReference type="Proteomes" id="UP000499080"/>
    </source>
</evidence>
<organism evidence="1 2">
    <name type="scientific">Araneus ventricosus</name>
    <name type="common">Orbweaver spider</name>
    <name type="synonym">Epeira ventricosa</name>
    <dbReference type="NCBI Taxonomy" id="182803"/>
    <lineage>
        <taxon>Eukaryota</taxon>
        <taxon>Metazoa</taxon>
        <taxon>Ecdysozoa</taxon>
        <taxon>Arthropoda</taxon>
        <taxon>Chelicerata</taxon>
        <taxon>Arachnida</taxon>
        <taxon>Araneae</taxon>
        <taxon>Araneomorphae</taxon>
        <taxon>Entelegynae</taxon>
        <taxon>Araneoidea</taxon>
        <taxon>Araneidae</taxon>
        <taxon>Araneus</taxon>
    </lineage>
</organism>
<comment type="caution">
    <text evidence="1">The sequence shown here is derived from an EMBL/GenBank/DDBJ whole genome shotgun (WGS) entry which is preliminary data.</text>
</comment>
<evidence type="ECO:0000313" key="1">
    <source>
        <dbReference type="EMBL" id="GBM10661.1"/>
    </source>
</evidence>
<name>A0A4Y2D1V4_ARAVE</name>
<dbReference type="EMBL" id="BGPR01000289">
    <property type="protein sequence ID" value="GBM10661.1"/>
    <property type="molecule type" value="Genomic_DNA"/>
</dbReference>